<dbReference type="OrthoDB" id="5289857at2"/>
<dbReference type="GO" id="GO:0051287">
    <property type="term" value="F:NAD binding"/>
    <property type="evidence" value="ECO:0007669"/>
    <property type="project" value="InterPro"/>
</dbReference>
<dbReference type="Proteomes" id="UP000295722">
    <property type="component" value="Unassembled WGS sequence"/>
</dbReference>
<evidence type="ECO:0000256" key="5">
    <source>
        <dbReference type="ARBA" id="ARBA00011738"/>
    </source>
</evidence>
<dbReference type="InterPro" id="IPR004429">
    <property type="entry name" value="Isopropylmalate_DH"/>
</dbReference>
<sequence length="363" mass="39255">MLQKKRLLMLPGDGVGPEIFSALKPVVAWLQSSMDLDVKEAVSGYNAYLAHGVTLPRDTLSLALDSDAVLFGAEDNEAFSTLHPAERPSSALLELRQKLGVFANLRPVRINPSLVSRSPLKPEIISGADFIVVRELLGGLYFGTPRGIETLPDGKRRGVDSLVYFSDEIERVARVAFELARSRRNKLCSVDKGNVLATGALWRDVVSSLGRSEYPDVELSHMYVDNCAMQLVRRPSQFDVIVTENTFGDILSDCAAMIPGSIGMLPSASLSQQDESGRRRGLYEPIHGSAPDIAGKNLANPIGTILSLAMALEHSLGTPELAKRLEQAVEEVLETGKRTSDLGGDGTSGTREMAQAIADRLQA</sequence>
<comment type="catalytic activity">
    <reaction evidence="1 14 15">
        <text>(2R,3S)-3-isopropylmalate + NAD(+) = 4-methyl-2-oxopentanoate + CO2 + NADH</text>
        <dbReference type="Rhea" id="RHEA:32271"/>
        <dbReference type="ChEBI" id="CHEBI:16526"/>
        <dbReference type="ChEBI" id="CHEBI:17865"/>
        <dbReference type="ChEBI" id="CHEBI:35121"/>
        <dbReference type="ChEBI" id="CHEBI:57540"/>
        <dbReference type="ChEBI" id="CHEBI:57945"/>
        <dbReference type="EC" id="1.1.1.85"/>
    </reaction>
</comment>
<evidence type="ECO:0000256" key="6">
    <source>
        <dbReference type="ARBA" id="ARBA00022430"/>
    </source>
</evidence>
<comment type="cofactor">
    <cofactor evidence="14 15">
        <name>Mg(2+)</name>
        <dbReference type="ChEBI" id="CHEBI:18420"/>
    </cofactor>
    <cofactor evidence="14 15">
        <name>Mn(2+)</name>
        <dbReference type="ChEBI" id="CHEBI:29035"/>
    </cofactor>
    <text evidence="14 15">Binds 1 Mg(2+) or Mn(2+) ion per subunit.</text>
</comment>
<evidence type="ECO:0000256" key="9">
    <source>
        <dbReference type="ARBA" id="ARBA00022842"/>
    </source>
</evidence>
<dbReference type="InterPro" id="IPR019818">
    <property type="entry name" value="IsoCit/isopropylmalate_DH_CS"/>
</dbReference>
<evidence type="ECO:0000256" key="15">
    <source>
        <dbReference type="RuleBase" id="RU004445"/>
    </source>
</evidence>
<reference evidence="17 18" key="1">
    <citation type="submission" date="2019-03" db="EMBL/GenBank/DDBJ databases">
        <title>Paraburkholderia sp. 4M-K11, isolated from subtropical forest soil.</title>
        <authorList>
            <person name="Gao Z.-H."/>
            <person name="Qiu L.-H."/>
        </authorList>
    </citation>
    <scope>NUCLEOTIDE SEQUENCE [LARGE SCALE GENOMIC DNA]</scope>
    <source>
        <strain evidence="17 18">4M-K11</strain>
    </source>
</reference>
<keyword evidence="18" id="KW-1185">Reference proteome</keyword>
<feature type="binding site" evidence="14">
    <location>
        <position position="225"/>
    </location>
    <ligand>
        <name>Mg(2+)</name>
        <dbReference type="ChEBI" id="CHEBI:18420"/>
    </ligand>
</feature>
<organism evidence="17 18">
    <name type="scientific">Paraburkholderia silviterrae</name>
    <dbReference type="NCBI Taxonomy" id="2528715"/>
    <lineage>
        <taxon>Bacteria</taxon>
        <taxon>Pseudomonadati</taxon>
        <taxon>Pseudomonadota</taxon>
        <taxon>Betaproteobacteria</taxon>
        <taxon>Burkholderiales</taxon>
        <taxon>Burkholderiaceae</taxon>
        <taxon>Paraburkholderia</taxon>
    </lineage>
</organism>
<dbReference type="GO" id="GO:0009098">
    <property type="term" value="P:L-leucine biosynthetic process"/>
    <property type="evidence" value="ECO:0007669"/>
    <property type="project" value="UniProtKB-UniRule"/>
</dbReference>
<keyword evidence="13 14" id="KW-0100">Branched-chain amino acid biosynthesis</keyword>
<dbReference type="EMBL" id="SMRP01000024">
    <property type="protein sequence ID" value="TDG19106.1"/>
    <property type="molecule type" value="Genomic_DNA"/>
</dbReference>
<proteinExistence type="inferred from homology"/>
<evidence type="ECO:0000256" key="12">
    <source>
        <dbReference type="ARBA" id="ARBA00023211"/>
    </source>
</evidence>
<dbReference type="PROSITE" id="PS00470">
    <property type="entry name" value="IDH_IMDH"/>
    <property type="match status" value="1"/>
</dbReference>
<gene>
    <name evidence="14 17" type="primary">leuB</name>
    <name evidence="17" type="ORF">EYW47_31750</name>
</gene>
<feature type="site" description="Important for catalysis" evidence="14">
    <location>
        <position position="141"/>
    </location>
</feature>
<feature type="binding site" evidence="14">
    <location>
        <begin position="288"/>
        <end position="300"/>
    </location>
    <ligand>
        <name>NAD(+)</name>
        <dbReference type="ChEBI" id="CHEBI:57540"/>
    </ligand>
</feature>
<dbReference type="SUPFAM" id="SSF53659">
    <property type="entry name" value="Isocitrate/Isopropylmalate dehydrogenase-like"/>
    <property type="match status" value="1"/>
</dbReference>
<dbReference type="AlphaFoldDB" id="A0A4R5M1D1"/>
<feature type="site" description="Important for catalysis" evidence="14">
    <location>
        <position position="192"/>
    </location>
</feature>
<dbReference type="GO" id="GO:0005829">
    <property type="term" value="C:cytosol"/>
    <property type="evidence" value="ECO:0007669"/>
    <property type="project" value="TreeGrafter"/>
</dbReference>
<evidence type="ECO:0000256" key="2">
    <source>
        <dbReference type="ARBA" id="ARBA00001936"/>
    </source>
</evidence>
<feature type="binding site" evidence="14">
    <location>
        <position position="106"/>
    </location>
    <ligand>
        <name>substrate</name>
    </ligand>
</feature>
<name>A0A4R5M1D1_9BURK</name>
<evidence type="ECO:0000256" key="11">
    <source>
        <dbReference type="ARBA" id="ARBA00023027"/>
    </source>
</evidence>
<evidence type="ECO:0000256" key="7">
    <source>
        <dbReference type="ARBA" id="ARBA00022605"/>
    </source>
</evidence>
<dbReference type="HAMAP" id="MF_01033">
    <property type="entry name" value="LeuB_type1"/>
    <property type="match status" value="1"/>
</dbReference>
<feature type="binding site" evidence="14">
    <location>
        <position position="225"/>
    </location>
    <ligand>
        <name>substrate</name>
    </ligand>
</feature>
<dbReference type="GO" id="GO:0003862">
    <property type="term" value="F:3-isopropylmalate dehydrogenase activity"/>
    <property type="evidence" value="ECO:0007669"/>
    <property type="project" value="UniProtKB-UniRule"/>
</dbReference>
<evidence type="ECO:0000256" key="14">
    <source>
        <dbReference type="HAMAP-Rule" id="MF_01033"/>
    </source>
</evidence>
<comment type="similarity">
    <text evidence="4 14">Belongs to the isocitrate and isopropylmalate dehydrogenases family. LeuB type 1 subfamily.</text>
</comment>
<dbReference type="GO" id="GO:0000287">
    <property type="term" value="F:magnesium ion binding"/>
    <property type="evidence" value="ECO:0007669"/>
    <property type="project" value="InterPro"/>
</dbReference>
<comment type="caution">
    <text evidence="17">The sequence shown here is derived from an EMBL/GenBank/DDBJ whole genome shotgun (WGS) entry which is preliminary data.</text>
</comment>
<accession>A0A4R5M1D1</accession>
<evidence type="ECO:0000313" key="17">
    <source>
        <dbReference type="EMBL" id="TDG19106.1"/>
    </source>
</evidence>
<dbReference type="Gene3D" id="3.40.718.10">
    <property type="entry name" value="Isopropylmalate Dehydrogenase"/>
    <property type="match status" value="1"/>
</dbReference>
<dbReference type="NCBIfam" id="TIGR00169">
    <property type="entry name" value="leuB"/>
    <property type="match status" value="1"/>
</dbReference>
<keyword evidence="10 14" id="KW-0560">Oxidoreductase</keyword>
<comment type="cofactor">
    <cofactor evidence="2">
        <name>Mn(2+)</name>
        <dbReference type="ChEBI" id="CHEBI:29035"/>
    </cofactor>
</comment>
<evidence type="ECO:0000313" key="18">
    <source>
        <dbReference type="Proteomes" id="UP000295722"/>
    </source>
</evidence>
<evidence type="ECO:0000259" key="16">
    <source>
        <dbReference type="SMART" id="SM01329"/>
    </source>
</evidence>
<keyword evidence="6 14" id="KW-0432">Leucine biosynthesis</keyword>
<keyword evidence="8 14" id="KW-0479">Metal-binding</keyword>
<feature type="binding site" evidence="14">
    <location>
        <position position="134"/>
    </location>
    <ligand>
        <name>substrate</name>
    </ligand>
</feature>
<keyword evidence="7 14" id="KW-0028">Amino-acid biosynthesis</keyword>
<dbReference type="SMART" id="SM01329">
    <property type="entry name" value="Iso_dh"/>
    <property type="match status" value="1"/>
</dbReference>
<keyword evidence="9 14" id="KW-0460">Magnesium</keyword>
<comment type="subcellular location">
    <subcellularLocation>
        <location evidence="14">Cytoplasm</location>
    </subcellularLocation>
</comment>
<dbReference type="EC" id="1.1.1.85" evidence="14"/>
<evidence type="ECO:0000256" key="10">
    <source>
        <dbReference type="ARBA" id="ARBA00023002"/>
    </source>
</evidence>
<dbReference type="PANTHER" id="PTHR42979:SF1">
    <property type="entry name" value="3-ISOPROPYLMALATE DEHYDROGENASE"/>
    <property type="match status" value="1"/>
</dbReference>
<keyword evidence="14" id="KW-0963">Cytoplasm</keyword>
<feature type="binding site" evidence="14">
    <location>
        <position position="96"/>
    </location>
    <ligand>
        <name>substrate</name>
    </ligand>
</feature>
<keyword evidence="11 14" id="KW-0520">NAD</keyword>
<feature type="binding site" evidence="14">
    <location>
        <position position="249"/>
    </location>
    <ligand>
        <name>Mg(2+)</name>
        <dbReference type="ChEBI" id="CHEBI:18420"/>
    </ligand>
</feature>
<dbReference type="InterPro" id="IPR024084">
    <property type="entry name" value="IsoPropMal-DH-like_dom"/>
</dbReference>
<dbReference type="UniPathway" id="UPA00048">
    <property type="reaction ID" value="UER00072"/>
</dbReference>
<feature type="binding site" evidence="14">
    <location>
        <position position="253"/>
    </location>
    <ligand>
        <name>Mg(2+)</name>
        <dbReference type="ChEBI" id="CHEBI:18420"/>
    </ligand>
</feature>
<dbReference type="PANTHER" id="PTHR42979">
    <property type="entry name" value="3-ISOPROPYLMALATE DEHYDROGENASE"/>
    <property type="match status" value="1"/>
</dbReference>
<evidence type="ECO:0000256" key="1">
    <source>
        <dbReference type="ARBA" id="ARBA00000624"/>
    </source>
</evidence>
<comment type="function">
    <text evidence="14 15">Catalyzes the oxidation of 3-carboxy-2-hydroxy-4-methylpentanoate (3-isopropylmalate) to 3-carboxy-4-methyl-2-oxopentanoate. The product decarboxylates to 4-methyl-2 oxopentanoate.</text>
</comment>
<keyword evidence="12 14" id="KW-0464">Manganese</keyword>
<dbReference type="Pfam" id="PF00180">
    <property type="entry name" value="Iso_dh"/>
    <property type="match status" value="1"/>
</dbReference>
<evidence type="ECO:0000256" key="3">
    <source>
        <dbReference type="ARBA" id="ARBA00004762"/>
    </source>
</evidence>
<evidence type="ECO:0000256" key="13">
    <source>
        <dbReference type="ARBA" id="ARBA00023304"/>
    </source>
</evidence>
<protein>
    <recommendedName>
        <fullName evidence="14">3-isopropylmalate dehydrogenase</fullName>
        <ecNumber evidence="14">1.1.1.85</ecNumber>
    </recommendedName>
    <alternativeName>
        <fullName evidence="14">3-IPM-DH</fullName>
    </alternativeName>
    <alternativeName>
        <fullName evidence="14">Beta-IPM dehydrogenase</fullName>
        <shortName evidence="14">IMDH</shortName>
    </alternativeName>
</protein>
<comment type="caution">
    <text evidence="14">Lacks conserved residue(s) required for the propagation of feature annotation.</text>
</comment>
<comment type="subunit">
    <text evidence="5 14 15">Homodimer.</text>
</comment>
<feature type="domain" description="Isopropylmalate dehydrogenase-like" evidence="16">
    <location>
        <begin position="6"/>
        <end position="357"/>
    </location>
</feature>
<evidence type="ECO:0000256" key="4">
    <source>
        <dbReference type="ARBA" id="ARBA00008319"/>
    </source>
</evidence>
<evidence type="ECO:0000256" key="8">
    <source>
        <dbReference type="ARBA" id="ARBA00022723"/>
    </source>
</evidence>
<comment type="pathway">
    <text evidence="3 14 15">Amino-acid biosynthesis; L-leucine biosynthesis; L-leucine from 3-methyl-2-oxobutanoate: step 3/4.</text>
</comment>
<dbReference type="FunFam" id="3.40.718.10:FF:000006">
    <property type="entry name" value="3-isopropylmalate dehydrogenase"/>
    <property type="match status" value="1"/>
</dbReference>